<dbReference type="Proteomes" id="UP001595711">
    <property type="component" value="Unassembled WGS sequence"/>
</dbReference>
<reference evidence="2" key="1">
    <citation type="journal article" date="2019" name="Int. J. Syst. Evol. Microbiol.">
        <title>The Global Catalogue of Microorganisms (GCM) 10K type strain sequencing project: providing services to taxonomists for standard genome sequencing and annotation.</title>
        <authorList>
            <consortium name="The Broad Institute Genomics Platform"/>
            <consortium name="The Broad Institute Genome Sequencing Center for Infectious Disease"/>
            <person name="Wu L."/>
            <person name="Ma J."/>
        </authorList>
    </citation>
    <scope>NUCLEOTIDE SEQUENCE [LARGE SCALE GENOMIC DNA]</scope>
    <source>
        <strain evidence="2">KCTC 42182</strain>
    </source>
</reference>
<dbReference type="SUPFAM" id="SSF56235">
    <property type="entry name" value="N-terminal nucleophile aminohydrolases (Ntn hydrolases)"/>
    <property type="match status" value="1"/>
</dbReference>
<dbReference type="InterPro" id="IPR029055">
    <property type="entry name" value="Ntn_hydrolases_N"/>
</dbReference>
<dbReference type="Pfam" id="PF06267">
    <property type="entry name" value="DUF1028"/>
    <property type="match status" value="1"/>
</dbReference>
<dbReference type="RefSeq" id="WP_379728940.1">
    <property type="nucleotide sequence ID" value="NZ_JBHRYJ010000004.1"/>
</dbReference>
<evidence type="ECO:0000313" key="1">
    <source>
        <dbReference type="EMBL" id="MFC3677401.1"/>
    </source>
</evidence>
<gene>
    <name evidence="1" type="ORF">ACFOOQ_17745</name>
</gene>
<name>A0ABV7VLH8_9PROT</name>
<dbReference type="EMBL" id="JBHRYJ010000004">
    <property type="protein sequence ID" value="MFC3677401.1"/>
    <property type="molecule type" value="Genomic_DNA"/>
</dbReference>
<sequence length="243" mass="25447">MTWSIVARDPAGDAWGVAVASRFFAVGSLCPHVRPGAGALSTQALINPTYGPRGLDLLAGGATASDVIAGLITGDEGRAARQLHVVDAQGRAAAHTGADCIGWCGHRGGENLSVAGNMLAGPEVIDATCETYLKMASLPFAERLLTAMEAGETAGGDKRGKQSACLVIHTGEAYPSLSLRADDHVDPLAELRRLYRVSQGRYAAFMSFLPTRDNPCGVFDRAVIEAEVQRREAMLAQAEKGAA</sequence>
<protein>
    <submittedName>
        <fullName evidence="1">DUF1028 domain-containing protein</fullName>
    </submittedName>
</protein>
<accession>A0ABV7VLH8</accession>
<dbReference type="PANTHER" id="PTHR39328">
    <property type="entry name" value="BLL2871 PROTEIN"/>
    <property type="match status" value="1"/>
</dbReference>
<dbReference type="PANTHER" id="PTHR39328:SF1">
    <property type="entry name" value="BLL2871 PROTEIN"/>
    <property type="match status" value="1"/>
</dbReference>
<comment type="caution">
    <text evidence="1">The sequence shown here is derived from an EMBL/GenBank/DDBJ whole genome shotgun (WGS) entry which is preliminary data.</text>
</comment>
<dbReference type="Gene3D" id="3.60.20.10">
    <property type="entry name" value="Glutamine Phosphoribosylpyrophosphate, subunit 1, domain 1"/>
    <property type="match status" value="1"/>
</dbReference>
<keyword evidence="2" id="KW-1185">Reference proteome</keyword>
<dbReference type="InterPro" id="IPR010430">
    <property type="entry name" value="DUF1028"/>
</dbReference>
<evidence type="ECO:0000313" key="2">
    <source>
        <dbReference type="Proteomes" id="UP001595711"/>
    </source>
</evidence>
<organism evidence="1 2">
    <name type="scientific">Ferrovibrio xuzhouensis</name>
    <dbReference type="NCBI Taxonomy" id="1576914"/>
    <lineage>
        <taxon>Bacteria</taxon>
        <taxon>Pseudomonadati</taxon>
        <taxon>Pseudomonadota</taxon>
        <taxon>Alphaproteobacteria</taxon>
        <taxon>Rhodospirillales</taxon>
        <taxon>Rhodospirillaceae</taxon>
        <taxon>Ferrovibrio</taxon>
    </lineage>
</organism>
<proteinExistence type="predicted"/>